<reference evidence="9 10" key="1">
    <citation type="submission" date="2020-06" db="EMBL/GenBank/DDBJ databases">
        <authorList>
            <person name="Criscuolo A."/>
        </authorList>
    </citation>
    <scope>NUCLEOTIDE SEQUENCE [LARGE SCALE GENOMIC DNA]</scope>
    <source>
        <strain evidence="10">CIP 111411</strain>
    </source>
</reference>
<keyword evidence="8" id="KW-1133">Transmembrane helix</keyword>
<keyword evidence="8" id="KW-0812">Transmembrane</keyword>
<keyword evidence="6" id="KW-0326">Glycosidase</keyword>
<evidence type="ECO:0000313" key="10">
    <source>
        <dbReference type="Proteomes" id="UP000530060"/>
    </source>
</evidence>
<dbReference type="GO" id="GO:0030245">
    <property type="term" value="P:cellulose catabolic process"/>
    <property type="evidence" value="ECO:0007669"/>
    <property type="project" value="UniProtKB-KW"/>
</dbReference>
<evidence type="ECO:0000256" key="7">
    <source>
        <dbReference type="ARBA" id="ARBA00023326"/>
    </source>
</evidence>
<evidence type="ECO:0000256" key="4">
    <source>
        <dbReference type="ARBA" id="ARBA00022801"/>
    </source>
</evidence>
<dbReference type="GO" id="GO:0008810">
    <property type="term" value="F:cellulase activity"/>
    <property type="evidence" value="ECO:0007669"/>
    <property type="project" value="UniProtKB-EC"/>
</dbReference>
<evidence type="ECO:0000256" key="2">
    <source>
        <dbReference type="ARBA" id="ARBA00009209"/>
    </source>
</evidence>
<evidence type="ECO:0000256" key="8">
    <source>
        <dbReference type="SAM" id="Phobius"/>
    </source>
</evidence>
<proteinExistence type="inferred from homology"/>
<feature type="transmembrane region" description="Helical" evidence="8">
    <location>
        <begin position="24"/>
        <end position="45"/>
    </location>
</feature>
<evidence type="ECO:0000256" key="6">
    <source>
        <dbReference type="ARBA" id="ARBA00023295"/>
    </source>
</evidence>
<keyword evidence="5" id="KW-0136">Cellulose degradation</keyword>
<accession>A0A6V6YND8</accession>
<name>A0A6V6YND8_9FLAO</name>
<keyword evidence="10" id="KW-1185">Reference proteome</keyword>
<dbReference type="EC" id="3.2.1.4" evidence="3"/>
<organism evidence="9 10">
    <name type="scientific">Flavobacterium salmonis</name>
    <dbReference type="NCBI Taxonomy" id="2654844"/>
    <lineage>
        <taxon>Bacteria</taxon>
        <taxon>Pseudomonadati</taxon>
        <taxon>Bacteroidota</taxon>
        <taxon>Flavobacteriia</taxon>
        <taxon>Flavobacteriales</taxon>
        <taxon>Flavobacteriaceae</taxon>
        <taxon>Flavobacterium</taxon>
    </lineage>
</organism>
<dbReference type="PRINTS" id="PR00735">
    <property type="entry name" value="GLHYDRLASE8"/>
</dbReference>
<keyword evidence="8" id="KW-0472">Membrane</keyword>
<dbReference type="EMBL" id="CAIJDP010000052">
    <property type="protein sequence ID" value="CAD0001011.1"/>
    <property type="molecule type" value="Genomic_DNA"/>
</dbReference>
<evidence type="ECO:0000256" key="3">
    <source>
        <dbReference type="ARBA" id="ARBA00012601"/>
    </source>
</evidence>
<comment type="catalytic activity">
    <reaction evidence="1">
        <text>Endohydrolysis of (1-&gt;4)-beta-D-glucosidic linkages in cellulose, lichenin and cereal beta-D-glucans.</text>
        <dbReference type="EC" id="3.2.1.4"/>
    </reaction>
</comment>
<comment type="similarity">
    <text evidence="2">Belongs to the glycosyl hydrolase 8 (cellulase D) family.</text>
</comment>
<dbReference type="Gene3D" id="1.50.10.10">
    <property type="match status" value="1"/>
</dbReference>
<evidence type="ECO:0000256" key="1">
    <source>
        <dbReference type="ARBA" id="ARBA00000966"/>
    </source>
</evidence>
<comment type="caution">
    <text evidence="9">The sequence shown here is derived from an EMBL/GenBank/DDBJ whole genome shotgun (WGS) entry which is preliminary data.</text>
</comment>
<keyword evidence="7" id="KW-0119">Carbohydrate metabolism</keyword>
<dbReference type="InterPro" id="IPR012341">
    <property type="entry name" value="6hp_glycosidase-like_sf"/>
</dbReference>
<dbReference type="Pfam" id="PF01270">
    <property type="entry name" value="Glyco_hydro_8"/>
    <property type="match status" value="1"/>
</dbReference>
<dbReference type="SUPFAM" id="SSF48208">
    <property type="entry name" value="Six-hairpin glycosidases"/>
    <property type="match status" value="1"/>
</dbReference>
<gene>
    <name evidence="9" type="ORF">FLAT13_00330</name>
</gene>
<dbReference type="AlphaFoldDB" id="A0A6V6YND8"/>
<keyword evidence="4" id="KW-0378">Hydrolase</keyword>
<protein>
    <recommendedName>
        <fullName evidence="3">cellulase</fullName>
        <ecNumber evidence="3">3.2.1.4</ecNumber>
    </recommendedName>
</protein>
<evidence type="ECO:0000256" key="5">
    <source>
        <dbReference type="ARBA" id="ARBA00023001"/>
    </source>
</evidence>
<dbReference type="Proteomes" id="UP000530060">
    <property type="component" value="Unassembled WGS sequence"/>
</dbReference>
<evidence type="ECO:0000313" key="9">
    <source>
        <dbReference type="EMBL" id="CAD0001011.1"/>
    </source>
</evidence>
<keyword evidence="7" id="KW-0624">Polysaccharide degradation</keyword>
<dbReference type="InterPro" id="IPR002037">
    <property type="entry name" value="Glyco_hydro_8"/>
</dbReference>
<dbReference type="InterPro" id="IPR008928">
    <property type="entry name" value="6-hairpin_glycosidase_sf"/>
</dbReference>
<sequence length="446" mass="51641">MIKLILIRIKKTETVMNKNFSGECFVRIIRVLILIFVLIVPALVISQNKGKIEKSEFKKPQYRNLFKEGGYSQIEIDKKLAKAYYDVFEGPDKVYFKEGDSLGYVSDVKNKDARSEGMSYGMMVAVQLNKKEVFDRIWRWSVKYMQHQDGPREGYFAWSVNPETKKQNSPGSASDGELYYITSLLFASNKWGNDTGIHYYNEARKILDAMWKKDGTGNIYNIINTEHKQISFVPEGGGYNWTDPSYHVPAFYEIWALYAKDGHEQFYKECADVSRNFLHKACHPVTGLNADYTEFNGEPHPTPWMPAAFRYDSWRVPMNIAMDYTWYGKDKVWQEDYAKRFQDFLRSKGLDTYDDQFNLDGSTPDWILQAGPVKKLRHSIGLVSTAATASLVNRDKASMDFVHAIWNAKLEPYEDGYFDPYYDGLMYLFSLMHLSGNYKIITPQGN</sequence>